<feature type="region of interest" description="Disordered" evidence="1">
    <location>
        <begin position="1"/>
        <end position="80"/>
    </location>
</feature>
<reference evidence="2 3" key="1">
    <citation type="submission" date="2024-09" db="EMBL/GenBank/DDBJ databases">
        <title>Chromosome-scale assembly of Riccia fluitans.</title>
        <authorList>
            <person name="Paukszto L."/>
            <person name="Sawicki J."/>
            <person name="Karawczyk K."/>
            <person name="Piernik-Szablinska J."/>
            <person name="Szczecinska M."/>
            <person name="Mazdziarz M."/>
        </authorList>
    </citation>
    <scope>NUCLEOTIDE SEQUENCE [LARGE SCALE GENOMIC DNA]</scope>
    <source>
        <strain evidence="2">Rf_01</strain>
        <tissue evidence="2">Aerial parts of the thallus</tissue>
    </source>
</reference>
<sequence>MDEDSQEISPPDRGAAQTKSIPPDVDPLPVDADPQMETADAACEDSSTSDQQGTEAVETEEVKTDSNHKNEADVDGEAVHDPEFERIHKLFVTDEDITMTTFWCVEAAIIPYTKITSTF</sequence>
<evidence type="ECO:0000313" key="2">
    <source>
        <dbReference type="EMBL" id="KAL2608592.1"/>
    </source>
</evidence>
<feature type="compositionally biased region" description="Polar residues" evidence="1">
    <location>
        <begin position="45"/>
        <end position="54"/>
    </location>
</feature>
<keyword evidence="3" id="KW-1185">Reference proteome</keyword>
<evidence type="ECO:0000256" key="1">
    <source>
        <dbReference type="SAM" id="MobiDB-lite"/>
    </source>
</evidence>
<protein>
    <submittedName>
        <fullName evidence="2">Uncharacterized protein</fullName>
    </submittedName>
</protein>
<gene>
    <name evidence="2" type="ORF">R1flu_027165</name>
</gene>
<feature type="compositionally biased region" description="Basic and acidic residues" evidence="1">
    <location>
        <begin position="60"/>
        <end position="80"/>
    </location>
</feature>
<dbReference type="AlphaFoldDB" id="A0ABD1XI12"/>
<accession>A0ABD1XI12</accession>
<proteinExistence type="predicted"/>
<organism evidence="2 3">
    <name type="scientific">Riccia fluitans</name>
    <dbReference type="NCBI Taxonomy" id="41844"/>
    <lineage>
        <taxon>Eukaryota</taxon>
        <taxon>Viridiplantae</taxon>
        <taxon>Streptophyta</taxon>
        <taxon>Embryophyta</taxon>
        <taxon>Marchantiophyta</taxon>
        <taxon>Marchantiopsida</taxon>
        <taxon>Marchantiidae</taxon>
        <taxon>Marchantiales</taxon>
        <taxon>Ricciaceae</taxon>
        <taxon>Riccia</taxon>
    </lineage>
</organism>
<dbReference type="Proteomes" id="UP001605036">
    <property type="component" value="Unassembled WGS sequence"/>
</dbReference>
<name>A0ABD1XI12_9MARC</name>
<evidence type="ECO:0000313" key="3">
    <source>
        <dbReference type="Proteomes" id="UP001605036"/>
    </source>
</evidence>
<comment type="caution">
    <text evidence="2">The sequence shown here is derived from an EMBL/GenBank/DDBJ whole genome shotgun (WGS) entry which is preliminary data.</text>
</comment>
<dbReference type="EMBL" id="JBHFFA010000008">
    <property type="protein sequence ID" value="KAL2608592.1"/>
    <property type="molecule type" value="Genomic_DNA"/>
</dbReference>